<keyword evidence="4 8" id="KW-0418">Kinase</keyword>
<comment type="caution">
    <text evidence="8">The sequence shown here is derived from an EMBL/GenBank/DDBJ whole genome shotgun (WGS) entry which is preliminary data.</text>
</comment>
<dbReference type="PROSITE" id="PS00583">
    <property type="entry name" value="PFKB_KINASES_1"/>
    <property type="match status" value="1"/>
</dbReference>
<evidence type="ECO:0000256" key="6">
    <source>
        <dbReference type="PIRNR" id="PIRNR000535"/>
    </source>
</evidence>
<dbReference type="InterPro" id="IPR011611">
    <property type="entry name" value="PfkB_dom"/>
</dbReference>
<dbReference type="GO" id="GO:0016773">
    <property type="term" value="F:phosphotransferase activity, alcohol group as acceptor"/>
    <property type="evidence" value="ECO:0007669"/>
    <property type="project" value="InterPro"/>
</dbReference>
<proteinExistence type="inferred from homology"/>
<dbReference type="PROSITE" id="PS00584">
    <property type="entry name" value="PFKB_KINASES_2"/>
    <property type="match status" value="1"/>
</dbReference>
<dbReference type="InterPro" id="IPR017583">
    <property type="entry name" value="Tagatose/fructose_Pkinase"/>
</dbReference>
<reference evidence="8 9" key="1">
    <citation type="submission" date="2018-12" db="EMBL/GenBank/DDBJ databases">
        <authorList>
            <person name="Toschakov S.V."/>
        </authorList>
    </citation>
    <scope>NUCLEOTIDE SEQUENCE [LARGE SCALE GENOMIC DNA]</scope>
    <source>
        <strain evidence="8 9">GM2012</strain>
    </source>
</reference>
<dbReference type="AlphaFoldDB" id="A0A432ME01"/>
<dbReference type="InterPro" id="IPR002173">
    <property type="entry name" value="Carboh/pur_kinase_PfkB_CS"/>
</dbReference>
<sequence length="346" mass="37338">MILCVTLNPCLDKTLTVPPWSPGQSVRGQAVSEVVGGKGNNVARALARLGRTARPATFFGGPVGEHCARLLRDHEGFDPLVVPSEAPTRTILTVRTEGSSRQTAFFDPDPSISPAEAEQLLRGVEAAISLGGVEAITLSGSSPSEATHGLFLDLISMARMRRLPVFLDTYGPPLETIWGFWPDVIQLNRRELAQHLHQDDPDDEEIFARLGTWHRHGVRLAVVTDGPDAALIQVEGRFFRALPPEIKAVNPIGSGDCLLAGLVDSWLNGLEPEPMLRRAMACAVANALVWDAGQIDPEEVARLEPEIELEPVEDVAPAAPTDRSGDSQGFLRVGVYGRATGKFGKK</sequence>
<feature type="domain" description="Carbohydrate kinase PfkB" evidence="7">
    <location>
        <begin position="22"/>
        <end position="286"/>
    </location>
</feature>
<reference evidence="8 9" key="2">
    <citation type="submission" date="2019-01" db="EMBL/GenBank/DDBJ databases">
        <title>Tautonia sociabilis, a novel thermotolerant planctomycete of Isosphaeraceae family, isolated from a 4000 m deep subterranean habitat.</title>
        <authorList>
            <person name="Kovaleva O.L."/>
            <person name="Elcheninov A.G."/>
            <person name="Van Heerden E."/>
            <person name="Toshchakov S.V."/>
            <person name="Novikov A."/>
            <person name="Bonch-Osmolovskaya E.A."/>
            <person name="Kublanov I.V."/>
        </authorList>
    </citation>
    <scope>NUCLEOTIDE SEQUENCE [LARGE SCALE GENOMIC DNA]</scope>
    <source>
        <strain evidence="8 9">GM2012</strain>
    </source>
</reference>
<dbReference type="SUPFAM" id="SSF53613">
    <property type="entry name" value="Ribokinase-like"/>
    <property type="match status" value="1"/>
</dbReference>
<keyword evidence="5" id="KW-0067">ATP-binding</keyword>
<gene>
    <name evidence="8" type="ORF">TsocGM_22245</name>
</gene>
<dbReference type="PANTHER" id="PTHR46566:SF2">
    <property type="entry name" value="ATP-DEPENDENT 6-PHOSPHOFRUCTOKINASE ISOZYME 2"/>
    <property type="match status" value="1"/>
</dbReference>
<keyword evidence="9" id="KW-1185">Reference proteome</keyword>
<name>A0A432ME01_9BACT</name>
<keyword evidence="3" id="KW-0547">Nucleotide-binding</keyword>
<evidence type="ECO:0000313" key="8">
    <source>
        <dbReference type="EMBL" id="RUL83376.1"/>
    </source>
</evidence>
<evidence type="ECO:0000256" key="1">
    <source>
        <dbReference type="ARBA" id="ARBA00010688"/>
    </source>
</evidence>
<dbReference type="EMBL" id="RYZH01000061">
    <property type="protein sequence ID" value="RUL83376.1"/>
    <property type="molecule type" value="Genomic_DNA"/>
</dbReference>
<dbReference type="Pfam" id="PF00294">
    <property type="entry name" value="PfkB"/>
    <property type="match status" value="1"/>
</dbReference>
<dbReference type="PIRSF" id="PIRSF000535">
    <property type="entry name" value="1PFK/6PFK/LacC"/>
    <property type="match status" value="1"/>
</dbReference>
<keyword evidence="2 6" id="KW-0808">Transferase</keyword>
<evidence type="ECO:0000256" key="5">
    <source>
        <dbReference type="ARBA" id="ARBA00022840"/>
    </source>
</evidence>
<protein>
    <submittedName>
        <fullName evidence="8">Carbohydrate kinase</fullName>
    </submittedName>
</protein>
<comment type="similarity">
    <text evidence="1">Belongs to the carbohydrate kinase PfkB family.</text>
</comment>
<dbReference type="RefSeq" id="WP_126727660.1">
    <property type="nucleotide sequence ID" value="NZ_RYZH01000061.1"/>
</dbReference>
<dbReference type="Gene3D" id="3.40.1190.20">
    <property type="match status" value="1"/>
</dbReference>
<evidence type="ECO:0000256" key="4">
    <source>
        <dbReference type="ARBA" id="ARBA00022777"/>
    </source>
</evidence>
<dbReference type="InterPro" id="IPR029056">
    <property type="entry name" value="Ribokinase-like"/>
</dbReference>
<evidence type="ECO:0000256" key="3">
    <source>
        <dbReference type="ARBA" id="ARBA00022741"/>
    </source>
</evidence>
<dbReference type="Proteomes" id="UP000280296">
    <property type="component" value="Unassembled WGS sequence"/>
</dbReference>
<dbReference type="GO" id="GO:0005975">
    <property type="term" value="P:carbohydrate metabolic process"/>
    <property type="evidence" value="ECO:0007669"/>
    <property type="project" value="InterPro"/>
</dbReference>
<accession>A0A432ME01</accession>
<evidence type="ECO:0000259" key="7">
    <source>
        <dbReference type="Pfam" id="PF00294"/>
    </source>
</evidence>
<dbReference type="OrthoDB" id="9801219at2"/>
<evidence type="ECO:0000313" key="9">
    <source>
        <dbReference type="Proteomes" id="UP000280296"/>
    </source>
</evidence>
<organism evidence="8 9">
    <name type="scientific">Tautonia sociabilis</name>
    <dbReference type="NCBI Taxonomy" id="2080755"/>
    <lineage>
        <taxon>Bacteria</taxon>
        <taxon>Pseudomonadati</taxon>
        <taxon>Planctomycetota</taxon>
        <taxon>Planctomycetia</taxon>
        <taxon>Isosphaerales</taxon>
        <taxon>Isosphaeraceae</taxon>
        <taxon>Tautonia</taxon>
    </lineage>
</organism>
<dbReference type="GO" id="GO:0005524">
    <property type="term" value="F:ATP binding"/>
    <property type="evidence" value="ECO:0007669"/>
    <property type="project" value="UniProtKB-KW"/>
</dbReference>
<dbReference type="PANTHER" id="PTHR46566">
    <property type="entry name" value="1-PHOSPHOFRUCTOKINASE-RELATED"/>
    <property type="match status" value="1"/>
</dbReference>
<evidence type="ECO:0000256" key="2">
    <source>
        <dbReference type="ARBA" id="ARBA00022679"/>
    </source>
</evidence>
<dbReference type="GO" id="GO:0016301">
    <property type="term" value="F:kinase activity"/>
    <property type="evidence" value="ECO:0007669"/>
    <property type="project" value="UniProtKB-KW"/>
</dbReference>